<protein>
    <submittedName>
        <fullName evidence="2">Uncharacterized protein</fullName>
    </submittedName>
</protein>
<feature type="compositionally biased region" description="Basic and acidic residues" evidence="1">
    <location>
        <begin position="78"/>
        <end position="88"/>
    </location>
</feature>
<feature type="compositionally biased region" description="Low complexity" evidence="1">
    <location>
        <begin position="781"/>
        <end position="795"/>
    </location>
</feature>
<keyword evidence="3" id="KW-1185">Reference proteome</keyword>
<feature type="compositionally biased region" description="Basic and acidic residues" evidence="1">
    <location>
        <begin position="111"/>
        <end position="131"/>
    </location>
</feature>
<feature type="compositionally biased region" description="Gly residues" evidence="1">
    <location>
        <begin position="394"/>
        <end position="415"/>
    </location>
</feature>
<feature type="compositionally biased region" description="Polar residues" evidence="1">
    <location>
        <begin position="371"/>
        <end position="388"/>
    </location>
</feature>
<dbReference type="Proteomes" id="UP000041254">
    <property type="component" value="Unassembled WGS sequence"/>
</dbReference>
<dbReference type="InParanoid" id="A0A0G4G100"/>
<feature type="compositionally biased region" description="Basic and acidic residues" evidence="1">
    <location>
        <begin position="193"/>
        <end position="206"/>
    </location>
</feature>
<evidence type="ECO:0000313" key="2">
    <source>
        <dbReference type="EMBL" id="CEM21739.1"/>
    </source>
</evidence>
<dbReference type="AlphaFoldDB" id="A0A0G4G100"/>
<feature type="compositionally biased region" description="Low complexity" evidence="1">
    <location>
        <begin position="50"/>
        <end position="68"/>
    </location>
</feature>
<proteinExistence type="predicted"/>
<evidence type="ECO:0000313" key="3">
    <source>
        <dbReference type="Proteomes" id="UP000041254"/>
    </source>
</evidence>
<feature type="region of interest" description="Disordered" evidence="1">
    <location>
        <begin position="22"/>
        <end position="441"/>
    </location>
</feature>
<feature type="compositionally biased region" description="Low complexity" evidence="1">
    <location>
        <begin position="228"/>
        <end position="238"/>
    </location>
</feature>
<feature type="compositionally biased region" description="Low complexity" evidence="1">
    <location>
        <begin position="416"/>
        <end position="441"/>
    </location>
</feature>
<gene>
    <name evidence="2" type="ORF">Vbra_16697</name>
</gene>
<reference evidence="2 3" key="1">
    <citation type="submission" date="2014-11" db="EMBL/GenBank/DDBJ databases">
        <authorList>
            <person name="Zhu J."/>
            <person name="Qi W."/>
            <person name="Song R."/>
        </authorList>
    </citation>
    <scope>NUCLEOTIDE SEQUENCE [LARGE SCALE GENOMIC DNA]</scope>
</reference>
<sequence length="806" mass="83675">MGFPRSSYSKASAPSCALAIPQGTLLPPGHDERPILSPSVTTSSEKLAVPATYASSESRSSSAPPGRRLQCKAVWVFDHGDADGKGETGEDGAGVGENDGDGSDTTVIDSKTPKEPLDRSSEASVGEEHGSPRRSAKSPALQPALPTIEEDTLVPQEGKEADVSADAAAQSRGDGQIALLKSDETDEALLKPADTHKKESGGKKGSIDTPPATAGPARADKDQSPDVAEATAAPAADGASREDVTTPRRRVDEEAKGEREAVGEVSESATRKGTSPSPSLEGGSPTTATVTNVDTPPSTPLNADDTTKNVANYPPTHPAPPQPQPPPRPIGKPPKGNRHRKNRQKADAAGMASSEMSETAFTPSEAACLSSGMSVSQSPLPSDSLSTCSSVSPGGTGQPGGGKKAGGKKGGGGDGMSLASSSLSLSTKGKGGSASTYGGSSGSMTASMSVASMYQGSVGSYASSTTAGGALGNRYAGLGSSRLTHSRYGSVYPTSPQIECSIFYVPEGRQWKCSLDANESAAEGVKRFVDLILKDIRPISQNWAGEDGSRPPYRTLTVRHLPAIADGYTVWEWFARNLNQPPVVLVDLSPSPTRHETLPSLNASQAPQQPPLPPLPSLDIAMPSSTSSHMGMGPMGVVSGHSGYCSGSGSLQQQQRQYTSGGGGQGHDMGPPEPSLSSSSMGGCTTGWVQAALEDHTQLLKALTKRLDEQAGVVKNQYLYIEELKREKCEQEALLHTSILKIETDIATIKSSLLTLEEAFDGKVNLWQFKAGDGQTPPNEPSNSSSTTNQPASTPKGKEQRGNRKK</sequence>
<evidence type="ECO:0000256" key="1">
    <source>
        <dbReference type="SAM" id="MobiDB-lite"/>
    </source>
</evidence>
<accession>A0A0G4G100</accession>
<dbReference type="VEuPathDB" id="CryptoDB:Vbra_16697"/>
<feature type="compositionally biased region" description="Basic and acidic residues" evidence="1">
    <location>
        <begin position="796"/>
        <end position="806"/>
    </location>
</feature>
<feature type="compositionally biased region" description="Pro residues" evidence="1">
    <location>
        <begin position="315"/>
        <end position="332"/>
    </location>
</feature>
<dbReference type="EMBL" id="CDMY01000542">
    <property type="protein sequence ID" value="CEM21739.1"/>
    <property type="molecule type" value="Genomic_DNA"/>
</dbReference>
<feature type="compositionally biased region" description="Basic and acidic residues" evidence="1">
    <location>
        <begin position="239"/>
        <end position="262"/>
    </location>
</feature>
<feature type="region of interest" description="Disordered" evidence="1">
    <location>
        <begin position="593"/>
        <end position="683"/>
    </location>
</feature>
<feature type="region of interest" description="Disordered" evidence="1">
    <location>
        <begin position="769"/>
        <end position="806"/>
    </location>
</feature>
<feature type="compositionally biased region" description="Polar residues" evidence="1">
    <location>
        <begin position="267"/>
        <end position="296"/>
    </location>
</feature>
<organism evidence="2 3">
    <name type="scientific">Vitrella brassicaformis (strain CCMP3155)</name>
    <dbReference type="NCBI Taxonomy" id="1169540"/>
    <lineage>
        <taxon>Eukaryota</taxon>
        <taxon>Sar</taxon>
        <taxon>Alveolata</taxon>
        <taxon>Colpodellida</taxon>
        <taxon>Vitrellaceae</taxon>
        <taxon>Vitrella</taxon>
    </lineage>
</organism>
<name>A0A0G4G100_VITBC</name>
<feature type="compositionally biased region" description="Low complexity" evidence="1">
    <location>
        <begin position="636"/>
        <end position="659"/>
    </location>
</feature>